<evidence type="ECO:0000313" key="4">
    <source>
        <dbReference type="EMBL" id="CAF4400625.1"/>
    </source>
</evidence>
<dbReference type="EMBL" id="CAJOBB010000909">
    <property type="protein sequence ID" value="CAF3774557.1"/>
    <property type="molecule type" value="Genomic_DNA"/>
</dbReference>
<dbReference type="AlphaFoldDB" id="A0A813TZT1"/>
<comment type="caution">
    <text evidence="2">The sequence shown here is derived from an EMBL/GenBank/DDBJ whole genome shotgun (WGS) entry which is preliminary data.</text>
</comment>
<keyword evidence="1" id="KW-0732">Signal</keyword>
<accession>A0A813TZT1</accession>
<proteinExistence type="predicted"/>
<dbReference type="EMBL" id="CAJNOE010000053">
    <property type="protein sequence ID" value="CAF0821005.1"/>
    <property type="molecule type" value="Genomic_DNA"/>
</dbReference>
<evidence type="ECO:0000313" key="5">
    <source>
        <dbReference type="Proteomes" id="UP000663860"/>
    </source>
</evidence>
<organism evidence="2 5">
    <name type="scientific">Adineta steineri</name>
    <dbReference type="NCBI Taxonomy" id="433720"/>
    <lineage>
        <taxon>Eukaryota</taxon>
        <taxon>Metazoa</taxon>
        <taxon>Spiralia</taxon>
        <taxon>Gnathifera</taxon>
        <taxon>Rotifera</taxon>
        <taxon>Eurotatoria</taxon>
        <taxon>Bdelloidea</taxon>
        <taxon>Adinetida</taxon>
        <taxon>Adinetidae</taxon>
        <taxon>Adineta</taxon>
    </lineage>
</organism>
<feature type="signal peptide" evidence="1">
    <location>
        <begin position="1"/>
        <end position="19"/>
    </location>
</feature>
<evidence type="ECO:0000256" key="1">
    <source>
        <dbReference type="SAM" id="SignalP"/>
    </source>
</evidence>
<protein>
    <submittedName>
        <fullName evidence="2">Uncharacterized protein</fullName>
    </submittedName>
</protein>
<dbReference type="Proteomes" id="UP000663844">
    <property type="component" value="Unassembled WGS sequence"/>
</dbReference>
<sequence length="106" mass="11856">MAKILITAIAVIFILMVLAESSDAFSRANRLRFLEPARKEKHINKRSNNYVQCWTQYGGKGNCCGTVDTRNVNQGDIDNHCTVTFNACCKQGADKRCHWQFGAACP</sequence>
<name>A0A813TZT1_9BILA</name>
<evidence type="ECO:0000313" key="2">
    <source>
        <dbReference type="EMBL" id="CAF0821005.1"/>
    </source>
</evidence>
<reference evidence="2" key="1">
    <citation type="submission" date="2021-02" db="EMBL/GenBank/DDBJ databases">
        <authorList>
            <person name="Nowell W R."/>
        </authorList>
    </citation>
    <scope>NUCLEOTIDE SEQUENCE</scope>
</reference>
<evidence type="ECO:0000313" key="3">
    <source>
        <dbReference type="EMBL" id="CAF3774557.1"/>
    </source>
</evidence>
<feature type="chain" id="PRO_5035683257" evidence="1">
    <location>
        <begin position="20"/>
        <end position="106"/>
    </location>
</feature>
<gene>
    <name evidence="2" type="ORF">IZO911_LOCUS7998</name>
    <name evidence="3" type="ORF">KXQ929_LOCUS15565</name>
    <name evidence="4" type="ORF">OXD698_LOCUS51432</name>
</gene>
<dbReference type="EMBL" id="CAJOAZ010026381">
    <property type="protein sequence ID" value="CAF4400625.1"/>
    <property type="molecule type" value="Genomic_DNA"/>
</dbReference>
<dbReference type="Proteomes" id="UP000663868">
    <property type="component" value="Unassembled WGS sequence"/>
</dbReference>
<dbReference type="Proteomes" id="UP000663860">
    <property type="component" value="Unassembled WGS sequence"/>
</dbReference>